<evidence type="ECO:0000256" key="11">
    <source>
        <dbReference type="PIRNR" id="PIRNR037219"/>
    </source>
</evidence>
<comment type="similarity">
    <text evidence="3 11">Belongs to the NOS family. Bacterial NOS oxygenase subfamily.</text>
</comment>
<evidence type="ECO:0000256" key="8">
    <source>
        <dbReference type="ARBA" id="ARBA00023002"/>
    </source>
</evidence>
<keyword evidence="8 11" id="KW-0560">Oxidoreductase</keyword>
<dbReference type="PANTHER" id="PTHR43410">
    <property type="entry name" value="NITRIC OXIDE SYNTHASE OXYGENASE"/>
    <property type="match status" value="1"/>
</dbReference>
<comment type="function">
    <text evidence="2 11">Catalyzes the production of nitric oxide.</text>
</comment>
<dbReference type="InterPro" id="IPR036119">
    <property type="entry name" value="NOS_N_sf"/>
</dbReference>
<dbReference type="OrthoDB" id="3398374at2"/>
<dbReference type="Gene3D" id="3.90.340.10">
    <property type="entry name" value="Nitric Oxide Synthase, Chain A, domain 1"/>
    <property type="match status" value="1"/>
</dbReference>
<dbReference type="EC" id="1.14.14.47" evidence="4 11"/>
<keyword evidence="6 11" id="KW-0349">Heme</keyword>
<comment type="subunit">
    <text evidence="11">Homodimer.</text>
</comment>
<evidence type="ECO:0000313" key="14">
    <source>
        <dbReference type="EMBL" id="QCT03517.1"/>
    </source>
</evidence>
<dbReference type="Gene3D" id="3.90.440.10">
    <property type="entry name" value="Nitric Oxide Synthase,Heme Domain,Chain A domain 2"/>
    <property type="match status" value="1"/>
</dbReference>
<dbReference type="PIRSF" id="PIRSF037219">
    <property type="entry name" value="NOS_oxygenase"/>
    <property type="match status" value="1"/>
</dbReference>
<dbReference type="AlphaFoldDB" id="A0A4P8XL75"/>
<gene>
    <name evidence="14" type="ORF">E6C60_2805</name>
</gene>
<dbReference type="Proteomes" id="UP000300879">
    <property type="component" value="Chromosome"/>
</dbReference>
<organism evidence="14 15">
    <name type="scientific">Paenibacillus algicola</name>
    <dbReference type="NCBI Taxonomy" id="2565926"/>
    <lineage>
        <taxon>Bacteria</taxon>
        <taxon>Bacillati</taxon>
        <taxon>Bacillota</taxon>
        <taxon>Bacilli</taxon>
        <taxon>Bacillales</taxon>
        <taxon>Paenibacillaceae</taxon>
        <taxon>Paenibacillus</taxon>
    </lineage>
</organism>
<dbReference type="GO" id="GO:0006809">
    <property type="term" value="P:nitric oxide biosynthetic process"/>
    <property type="evidence" value="ECO:0007669"/>
    <property type="project" value="InterPro"/>
</dbReference>
<dbReference type="PANTHER" id="PTHR43410:SF1">
    <property type="entry name" value="NITRIC OXIDE SYNTHASE"/>
    <property type="match status" value="1"/>
</dbReference>
<dbReference type="GO" id="GO:0004517">
    <property type="term" value="F:nitric-oxide synthase activity"/>
    <property type="evidence" value="ECO:0007669"/>
    <property type="project" value="InterPro"/>
</dbReference>
<dbReference type="GO" id="GO:0046872">
    <property type="term" value="F:metal ion binding"/>
    <property type="evidence" value="ECO:0007669"/>
    <property type="project" value="UniProtKB-KW"/>
</dbReference>
<dbReference type="RefSeq" id="WP_138226373.1">
    <property type="nucleotide sequence ID" value="NZ_CP040396.1"/>
</dbReference>
<evidence type="ECO:0000256" key="1">
    <source>
        <dbReference type="ARBA" id="ARBA00001971"/>
    </source>
</evidence>
<dbReference type="CDD" id="cd00575">
    <property type="entry name" value="NOS_oxygenase"/>
    <property type="match status" value="1"/>
</dbReference>
<evidence type="ECO:0000256" key="4">
    <source>
        <dbReference type="ARBA" id="ARBA00012735"/>
    </source>
</evidence>
<dbReference type="GO" id="GO:0020037">
    <property type="term" value="F:heme binding"/>
    <property type="evidence" value="ECO:0007669"/>
    <property type="project" value="InterPro"/>
</dbReference>
<feature type="binding site" description="axial binding residue" evidence="12">
    <location>
        <position position="67"/>
    </location>
    <ligand>
        <name>heme</name>
        <dbReference type="ChEBI" id="CHEBI:30413"/>
    </ligand>
    <ligandPart>
        <name>Fe</name>
        <dbReference type="ChEBI" id="CHEBI:18248"/>
    </ligandPart>
</feature>
<dbReference type="Gene3D" id="3.90.1230.10">
    <property type="entry name" value="Nitric Oxide Synthase, Chain A, domain 3"/>
    <property type="match status" value="1"/>
</dbReference>
<proteinExistence type="inferred from homology"/>
<dbReference type="InterPro" id="IPR044944">
    <property type="entry name" value="NOS_dom_3"/>
</dbReference>
<dbReference type="SUPFAM" id="SSF56512">
    <property type="entry name" value="Nitric oxide (NO) synthase oxygenase domain"/>
    <property type="match status" value="1"/>
</dbReference>
<evidence type="ECO:0000256" key="6">
    <source>
        <dbReference type="ARBA" id="ARBA00022617"/>
    </source>
</evidence>
<comment type="catalytic activity">
    <reaction evidence="10">
        <text>3 reduced [flavodoxin] + 2 L-arginine + 4 O2 = 3 oxidized [flavodoxin] + 2 L-citrulline + 2 nitric oxide + 4 H2O + 5 H(+)</text>
        <dbReference type="Rhea" id="RHEA:52324"/>
        <dbReference type="Rhea" id="RHEA-COMP:10622"/>
        <dbReference type="Rhea" id="RHEA-COMP:10623"/>
        <dbReference type="ChEBI" id="CHEBI:15377"/>
        <dbReference type="ChEBI" id="CHEBI:15378"/>
        <dbReference type="ChEBI" id="CHEBI:15379"/>
        <dbReference type="ChEBI" id="CHEBI:16480"/>
        <dbReference type="ChEBI" id="CHEBI:32682"/>
        <dbReference type="ChEBI" id="CHEBI:57618"/>
        <dbReference type="ChEBI" id="CHEBI:57743"/>
        <dbReference type="ChEBI" id="CHEBI:58210"/>
        <dbReference type="EC" id="1.14.14.47"/>
    </reaction>
</comment>
<evidence type="ECO:0000259" key="13">
    <source>
        <dbReference type="PROSITE" id="PS60001"/>
    </source>
</evidence>
<evidence type="ECO:0000256" key="9">
    <source>
        <dbReference type="ARBA" id="ARBA00023004"/>
    </source>
</evidence>
<evidence type="ECO:0000256" key="7">
    <source>
        <dbReference type="ARBA" id="ARBA00022723"/>
    </source>
</evidence>
<dbReference type="InterPro" id="IPR044940">
    <property type="entry name" value="NOS_dom_2"/>
</dbReference>
<dbReference type="InterPro" id="IPR004030">
    <property type="entry name" value="NOS_N"/>
</dbReference>
<keyword evidence="7 11" id="KW-0479">Metal-binding</keyword>
<dbReference type="InterPro" id="IPR044943">
    <property type="entry name" value="NOS_dom_1"/>
</dbReference>
<comment type="miscellaneous">
    <text evidence="11">This protein is similar to the oxygenase domain of eukaryotic nitric oxide synthases but lacks the reductase domain which, in eukaryotes, is responsible for transfer of electrons to the ferric heme during nitric oxide synthesis.</text>
</comment>
<dbReference type="PROSITE" id="PS60001">
    <property type="entry name" value="NOS"/>
    <property type="match status" value="1"/>
</dbReference>
<dbReference type="InterPro" id="IPR050607">
    <property type="entry name" value="NOS"/>
</dbReference>
<sequence length="362" mass="40890">MSVTTSLLYEAERFIRTSYAELGIAPAEAETRIRAIELEIRQSGTYTHTEEELTHGAKLAWRNSNRCIGRLFWDSLRVRDARAASTPAQAAEHLVDHIYTATNGGKIIPTITIFAPETDGDESLRIWNHQLIRYAGYEQDGRMAGDPASLDFTSQCRALGWRGQGSDYDVLPLVIQKGNAVPEWFPLPPDAVLEVELDHPEVPDFQRLGLKWYAVPIISDMSLEIGGIRYPSAPFNGWYMGTEIGSRNLADTFRYNKLPAVAAHLGLDTSRDSSLWIDRALLELNTAVLYSFKRSGVSIVDHHTAASQFRRFEEREQDAGRSVTGDWTWLIPPMSPASTHIFHAAYKNELKSPMFRYQERPY</sequence>
<evidence type="ECO:0000256" key="2">
    <source>
        <dbReference type="ARBA" id="ARBA00002642"/>
    </source>
</evidence>
<feature type="domain" description="Nitric oxide synthase (NOS)" evidence="13">
    <location>
        <begin position="66"/>
        <end position="73"/>
    </location>
</feature>
<dbReference type="Pfam" id="PF02898">
    <property type="entry name" value="NO_synthase"/>
    <property type="match status" value="1"/>
</dbReference>
<protein>
    <recommendedName>
        <fullName evidence="5 11">Nitric oxide synthase oxygenase</fullName>
        <ecNumber evidence="4 11">1.14.14.47</ecNumber>
    </recommendedName>
</protein>
<dbReference type="InterPro" id="IPR017142">
    <property type="entry name" value="Nitric_oxide_synthase_Oase-su"/>
</dbReference>
<keyword evidence="9 11" id="KW-0408">Iron</keyword>
<accession>A0A4P8XL75</accession>
<name>A0A4P8XL75_9BACL</name>
<evidence type="ECO:0000256" key="3">
    <source>
        <dbReference type="ARBA" id="ARBA00005411"/>
    </source>
</evidence>
<evidence type="ECO:0000313" key="15">
    <source>
        <dbReference type="Proteomes" id="UP000300879"/>
    </source>
</evidence>
<dbReference type="EMBL" id="CP040396">
    <property type="protein sequence ID" value="QCT03517.1"/>
    <property type="molecule type" value="Genomic_DNA"/>
</dbReference>
<evidence type="ECO:0000256" key="12">
    <source>
        <dbReference type="PIRSR" id="PIRSR037219-1"/>
    </source>
</evidence>
<reference evidence="14 15" key="1">
    <citation type="submission" date="2019-05" db="EMBL/GenBank/DDBJ databases">
        <authorList>
            <person name="Chen C."/>
        </authorList>
    </citation>
    <scope>NUCLEOTIDE SEQUENCE [LARGE SCALE GENOMIC DNA]</scope>
    <source>
        <strain evidence="14 15">HB172198</strain>
    </source>
</reference>
<evidence type="ECO:0000256" key="10">
    <source>
        <dbReference type="ARBA" id="ARBA00048713"/>
    </source>
</evidence>
<comment type="cofactor">
    <cofactor evidence="1 11 12">
        <name>heme</name>
        <dbReference type="ChEBI" id="CHEBI:30413"/>
    </cofactor>
</comment>
<keyword evidence="15" id="KW-1185">Reference proteome</keyword>
<evidence type="ECO:0000256" key="5">
    <source>
        <dbReference type="ARBA" id="ARBA00018859"/>
    </source>
</evidence>
<dbReference type="KEGG" id="palo:E6C60_2805"/>